<dbReference type="AlphaFoldDB" id="A0A1R3IZJ6"/>
<feature type="region of interest" description="Disordered" evidence="1">
    <location>
        <begin position="1"/>
        <end position="23"/>
    </location>
</feature>
<proteinExistence type="predicted"/>
<gene>
    <name evidence="2" type="ORF">CCACVL1_08605</name>
</gene>
<evidence type="ECO:0000256" key="1">
    <source>
        <dbReference type="SAM" id="MobiDB-lite"/>
    </source>
</evidence>
<evidence type="ECO:0000313" key="3">
    <source>
        <dbReference type="Proteomes" id="UP000188268"/>
    </source>
</evidence>
<dbReference type="Gramene" id="OMO87998">
    <property type="protein sequence ID" value="OMO87998"/>
    <property type="gene ID" value="CCACVL1_08605"/>
</dbReference>
<evidence type="ECO:0000313" key="2">
    <source>
        <dbReference type="EMBL" id="OMO87998.1"/>
    </source>
</evidence>
<comment type="caution">
    <text evidence="2">The sequence shown here is derived from an EMBL/GenBank/DDBJ whole genome shotgun (WGS) entry which is preliminary data.</text>
</comment>
<reference evidence="2 3" key="1">
    <citation type="submission" date="2013-09" db="EMBL/GenBank/DDBJ databases">
        <title>Corchorus capsularis genome sequencing.</title>
        <authorList>
            <person name="Alam M."/>
            <person name="Haque M.S."/>
            <person name="Islam M.S."/>
            <person name="Emdad E.M."/>
            <person name="Islam M.M."/>
            <person name="Ahmed B."/>
            <person name="Halim A."/>
            <person name="Hossen Q.M.M."/>
            <person name="Hossain M.Z."/>
            <person name="Ahmed R."/>
            <person name="Khan M.M."/>
            <person name="Islam R."/>
            <person name="Rashid M.M."/>
            <person name="Khan S.A."/>
            <person name="Rahman M.S."/>
            <person name="Alam M."/>
        </authorList>
    </citation>
    <scope>NUCLEOTIDE SEQUENCE [LARGE SCALE GENOMIC DNA]</scope>
    <source>
        <strain evidence="3">cv. CVL-1</strain>
        <tissue evidence="2">Whole seedling</tissue>
    </source>
</reference>
<feature type="non-terminal residue" evidence="2">
    <location>
        <position position="1"/>
    </location>
</feature>
<dbReference type="EMBL" id="AWWV01009118">
    <property type="protein sequence ID" value="OMO87998.1"/>
    <property type="molecule type" value="Genomic_DNA"/>
</dbReference>
<accession>A0A1R3IZJ6</accession>
<sequence length="31" mass="3791">TQASQQIDDSAEAQKEMWPRGSDDYKYWNWR</sequence>
<name>A0A1R3IZJ6_COCAP</name>
<protein>
    <submittedName>
        <fullName evidence="2">Uncharacterized protein</fullName>
    </submittedName>
</protein>
<organism evidence="2 3">
    <name type="scientific">Corchorus capsularis</name>
    <name type="common">Jute</name>
    <dbReference type="NCBI Taxonomy" id="210143"/>
    <lineage>
        <taxon>Eukaryota</taxon>
        <taxon>Viridiplantae</taxon>
        <taxon>Streptophyta</taxon>
        <taxon>Embryophyta</taxon>
        <taxon>Tracheophyta</taxon>
        <taxon>Spermatophyta</taxon>
        <taxon>Magnoliopsida</taxon>
        <taxon>eudicotyledons</taxon>
        <taxon>Gunneridae</taxon>
        <taxon>Pentapetalae</taxon>
        <taxon>rosids</taxon>
        <taxon>malvids</taxon>
        <taxon>Malvales</taxon>
        <taxon>Malvaceae</taxon>
        <taxon>Grewioideae</taxon>
        <taxon>Apeibeae</taxon>
        <taxon>Corchorus</taxon>
    </lineage>
</organism>
<feature type="compositionally biased region" description="Basic and acidic residues" evidence="1">
    <location>
        <begin position="12"/>
        <end position="23"/>
    </location>
</feature>
<dbReference type="Proteomes" id="UP000188268">
    <property type="component" value="Unassembled WGS sequence"/>
</dbReference>
<keyword evidence="3" id="KW-1185">Reference proteome</keyword>